<proteinExistence type="predicted"/>
<accession>C0CSH7</accession>
<comment type="caution">
    <text evidence="1">The sequence shown here is derived from an EMBL/GenBank/DDBJ whole genome shotgun (WGS) entry which is preliminary data.</text>
</comment>
<dbReference type="AlphaFoldDB" id="C0CSH7"/>
<dbReference type="HOGENOM" id="CLU_2367208_0_0_9"/>
<reference evidence="1 2" key="1">
    <citation type="submission" date="2009-01" db="EMBL/GenBank/DDBJ databases">
        <authorList>
            <person name="Fulton L."/>
            <person name="Clifton S."/>
            <person name="Fulton B."/>
            <person name="Xu J."/>
            <person name="Minx P."/>
            <person name="Pepin K.H."/>
            <person name="Johnson M."/>
            <person name="Bhonagiri V."/>
            <person name="Nash W.E."/>
            <person name="Mardis E.R."/>
            <person name="Wilson R.K."/>
        </authorList>
    </citation>
    <scope>NUCLEOTIDE SEQUENCE [LARGE SCALE GENOMIC DNA]</scope>
    <source>
        <strain evidence="2">DSM 10507 / JCM 14656 / S5a33</strain>
    </source>
</reference>
<dbReference type="Proteomes" id="UP000003100">
    <property type="component" value="Unassembled WGS sequence"/>
</dbReference>
<evidence type="ECO:0000313" key="2">
    <source>
        <dbReference type="Proteomes" id="UP000003100"/>
    </source>
</evidence>
<gene>
    <name evidence="1" type="ORF">RUMHYD_03844</name>
</gene>
<sequence length="95" mass="10497">MTILNGRMDRDSCGAVQNSHRFLCNRKDLVKLMSESPFPLHKRSAVDVYAAIRWFTAQRCCGGAESGSAPLKIEGMRELKRACSLCSVGCVSILF</sequence>
<name>C0CSH7_BLAHS</name>
<evidence type="ECO:0000313" key="1">
    <source>
        <dbReference type="EMBL" id="EEG47278.1"/>
    </source>
</evidence>
<dbReference type="EMBL" id="ACBZ01000209">
    <property type="protein sequence ID" value="EEG47278.1"/>
    <property type="molecule type" value="Genomic_DNA"/>
</dbReference>
<organism evidence="1 2">
    <name type="scientific">Blautia hydrogenotrophica (strain DSM 10507 / JCM 14656 / S5a33)</name>
    <name type="common">Ruminococcus hydrogenotrophicus</name>
    <dbReference type="NCBI Taxonomy" id="476272"/>
    <lineage>
        <taxon>Bacteria</taxon>
        <taxon>Bacillati</taxon>
        <taxon>Bacillota</taxon>
        <taxon>Clostridia</taxon>
        <taxon>Lachnospirales</taxon>
        <taxon>Lachnospiraceae</taxon>
        <taxon>Blautia</taxon>
    </lineage>
</organism>
<reference evidence="1 2" key="2">
    <citation type="submission" date="2009-02" db="EMBL/GenBank/DDBJ databases">
        <title>Draft genome sequence of Blautia hydrogenotrophica DSM 10507 (Ruminococcus hydrogenotrophicus DSM 10507).</title>
        <authorList>
            <person name="Sudarsanam P."/>
            <person name="Ley R."/>
            <person name="Guruge J."/>
            <person name="Turnbaugh P.J."/>
            <person name="Mahowald M."/>
            <person name="Liep D."/>
            <person name="Gordon J."/>
        </authorList>
    </citation>
    <scope>NUCLEOTIDE SEQUENCE [LARGE SCALE GENOMIC DNA]</scope>
    <source>
        <strain evidence="2">DSM 10507 / JCM 14656 / S5a33</strain>
    </source>
</reference>
<dbReference type="PATRIC" id="fig|476272.21.peg.528"/>
<keyword evidence="2" id="KW-1185">Reference proteome</keyword>
<protein>
    <submittedName>
        <fullName evidence="1">Uncharacterized protein</fullName>
    </submittedName>
</protein>